<evidence type="ECO:0000256" key="3">
    <source>
        <dbReference type="ARBA" id="ARBA00022729"/>
    </source>
</evidence>
<evidence type="ECO:0000256" key="2">
    <source>
        <dbReference type="ARBA" id="ARBA00013194"/>
    </source>
</evidence>
<feature type="signal peptide" evidence="7">
    <location>
        <begin position="1"/>
        <end position="17"/>
    </location>
</feature>
<reference evidence="9 10" key="1">
    <citation type="submission" date="2021-01" db="EMBL/GenBank/DDBJ databases">
        <title>Genomic Encyclopedia of Type Strains, Phase IV (KMG-IV): sequencing the most valuable type-strain genomes for metagenomic binning, comparative biology and taxonomic classification.</title>
        <authorList>
            <person name="Goeker M."/>
        </authorList>
    </citation>
    <scope>NUCLEOTIDE SEQUENCE [LARGE SCALE GENOMIC DNA]</scope>
    <source>
        <strain evidence="9 10">DSM 25540</strain>
    </source>
</reference>
<dbReference type="PANTHER" id="PTHR47245">
    <property type="entry name" value="PEPTIDYLPROLYL ISOMERASE"/>
    <property type="match status" value="1"/>
</dbReference>
<evidence type="ECO:0000313" key="9">
    <source>
        <dbReference type="EMBL" id="MBM7633956.1"/>
    </source>
</evidence>
<evidence type="ECO:0000256" key="6">
    <source>
        <dbReference type="PROSITE-ProRule" id="PRU00278"/>
    </source>
</evidence>
<dbReference type="GO" id="GO:0003755">
    <property type="term" value="F:peptidyl-prolyl cis-trans isomerase activity"/>
    <property type="evidence" value="ECO:0007669"/>
    <property type="project" value="UniProtKB-EC"/>
</dbReference>
<protein>
    <recommendedName>
        <fullName evidence="2">peptidylprolyl isomerase</fullName>
        <ecNumber evidence="2">5.2.1.8</ecNumber>
    </recommendedName>
</protein>
<comment type="catalytic activity">
    <reaction evidence="1">
        <text>[protein]-peptidylproline (omega=180) = [protein]-peptidylproline (omega=0)</text>
        <dbReference type="Rhea" id="RHEA:16237"/>
        <dbReference type="Rhea" id="RHEA-COMP:10747"/>
        <dbReference type="Rhea" id="RHEA-COMP:10748"/>
        <dbReference type="ChEBI" id="CHEBI:83833"/>
        <dbReference type="ChEBI" id="CHEBI:83834"/>
        <dbReference type="EC" id="5.2.1.8"/>
    </reaction>
</comment>
<feature type="domain" description="PpiC" evidence="8">
    <location>
        <begin position="159"/>
        <end position="252"/>
    </location>
</feature>
<dbReference type="SUPFAM" id="SSF54534">
    <property type="entry name" value="FKBP-like"/>
    <property type="match status" value="1"/>
</dbReference>
<evidence type="ECO:0000256" key="1">
    <source>
        <dbReference type="ARBA" id="ARBA00000971"/>
    </source>
</evidence>
<name>A0ABS2PF29_9BACL</name>
<dbReference type="PROSITE" id="PS50198">
    <property type="entry name" value="PPIC_PPIASE_2"/>
    <property type="match status" value="1"/>
</dbReference>
<keyword evidence="5 6" id="KW-0413">Isomerase</keyword>
<dbReference type="Pfam" id="PF13616">
    <property type="entry name" value="Rotamase_3"/>
    <property type="match status" value="1"/>
</dbReference>
<dbReference type="PROSITE" id="PS51257">
    <property type="entry name" value="PROKAR_LIPOPROTEIN"/>
    <property type="match status" value="1"/>
</dbReference>
<dbReference type="EC" id="5.2.1.8" evidence="2"/>
<evidence type="ECO:0000256" key="4">
    <source>
        <dbReference type="ARBA" id="ARBA00023110"/>
    </source>
</evidence>
<keyword evidence="10" id="KW-1185">Reference proteome</keyword>
<dbReference type="InterPro" id="IPR000297">
    <property type="entry name" value="PPIase_PpiC"/>
</dbReference>
<evidence type="ECO:0000256" key="7">
    <source>
        <dbReference type="SAM" id="SignalP"/>
    </source>
</evidence>
<dbReference type="Proteomes" id="UP000741863">
    <property type="component" value="Unassembled WGS sequence"/>
</dbReference>
<dbReference type="RefSeq" id="WP_204698693.1">
    <property type="nucleotide sequence ID" value="NZ_JAFBEC010000008.1"/>
</dbReference>
<feature type="chain" id="PRO_5046031174" description="peptidylprolyl isomerase" evidence="7">
    <location>
        <begin position="18"/>
        <end position="307"/>
    </location>
</feature>
<evidence type="ECO:0000259" key="8">
    <source>
        <dbReference type="PROSITE" id="PS50198"/>
    </source>
</evidence>
<keyword evidence="4 6" id="KW-0697">Rotamase</keyword>
<dbReference type="PANTHER" id="PTHR47245:SF1">
    <property type="entry name" value="FOLDASE PROTEIN PRSA"/>
    <property type="match status" value="1"/>
</dbReference>
<organism evidence="9 10">
    <name type="scientific">Geomicrobium sediminis</name>
    <dbReference type="NCBI Taxonomy" id="1347788"/>
    <lineage>
        <taxon>Bacteria</taxon>
        <taxon>Bacillati</taxon>
        <taxon>Bacillota</taxon>
        <taxon>Bacilli</taxon>
        <taxon>Bacillales</taxon>
        <taxon>Geomicrobium</taxon>
    </lineage>
</organism>
<sequence length="307" mass="35031">MKKKHLMVALGMTLVLAACNNDDEQNNATDVDESADIASINDETITEGEFVSYMKNEFGEMAFNQMIQSYVFNQAADELGISEEEIQAELDDVKEQFGVESDEDLLEMLQMQQVPVSDLDQLKEDFIIPQVVIDELRFQDVEISDEDLETYYEENQDSLHQVEARHILVEDEETAEEVIAELEGGTDFEAAVEEYSEDTNSIPAGGNVGFFPREGVMEENFSEIAFELEVGEISEPVESSLDYGYHIIEVLDRHDSFEDVREDIEAILTEQEARSPNEVVEELMNEADINILEDDYEEWFQLPEPMM</sequence>
<proteinExistence type="predicted"/>
<gene>
    <name evidence="9" type="ORF">JOD17_003052</name>
</gene>
<dbReference type="EMBL" id="JAFBEC010000008">
    <property type="protein sequence ID" value="MBM7633956.1"/>
    <property type="molecule type" value="Genomic_DNA"/>
</dbReference>
<keyword evidence="3 7" id="KW-0732">Signal</keyword>
<evidence type="ECO:0000256" key="5">
    <source>
        <dbReference type="ARBA" id="ARBA00023235"/>
    </source>
</evidence>
<evidence type="ECO:0000313" key="10">
    <source>
        <dbReference type="Proteomes" id="UP000741863"/>
    </source>
</evidence>
<dbReference type="InterPro" id="IPR050245">
    <property type="entry name" value="PrsA_foldase"/>
</dbReference>
<comment type="caution">
    <text evidence="9">The sequence shown here is derived from an EMBL/GenBank/DDBJ whole genome shotgun (WGS) entry which is preliminary data.</text>
</comment>
<accession>A0ABS2PF29</accession>
<dbReference type="Gene3D" id="3.10.50.40">
    <property type="match status" value="1"/>
</dbReference>
<dbReference type="InterPro" id="IPR046357">
    <property type="entry name" value="PPIase_dom_sf"/>
</dbReference>